<evidence type="ECO:0000313" key="3">
    <source>
        <dbReference type="Proteomes" id="UP001141950"/>
    </source>
</evidence>
<proteinExistence type="predicted"/>
<evidence type="ECO:0000313" key="2">
    <source>
        <dbReference type="EMBL" id="MCR2806650.1"/>
    </source>
</evidence>
<dbReference type="InterPro" id="IPR034660">
    <property type="entry name" value="DinB/YfiT-like"/>
</dbReference>
<comment type="caution">
    <text evidence="2">The sequence shown here is derived from an EMBL/GenBank/DDBJ whole genome shotgun (WGS) entry which is preliminary data.</text>
</comment>
<dbReference type="RefSeq" id="WP_257450302.1">
    <property type="nucleotide sequence ID" value="NZ_JANIPJ010000018.1"/>
</dbReference>
<dbReference type="Proteomes" id="UP001141950">
    <property type="component" value="Unassembled WGS sequence"/>
</dbReference>
<reference evidence="2" key="1">
    <citation type="submission" date="2022-08" db="EMBL/GenBank/DDBJ databases">
        <title>The genomic sequence of strain Paenibacillus sp. SCIV0701.</title>
        <authorList>
            <person name="Zhao H."/>
        </authorList>
    </citation>
    <scope>NUCLEOTIDE SEQUENCE</scope>
    <source>
        <strain evidence="2">SCIV0701</strain>
    </source>
</reference>
<dbReference type="Pfam" id="PF12867">
    <property type="entry name" value="DinB_2"/>
    <property type="match status" value="1"/>
</dbReference>
<protein>
    <submittedName>
        <fullName evidence="2">DinB family protein</fullName>
    </submittedName>
</protein>
<gene>
    <name evidence="2" type="ORF">NQZ67_22460</name>
</gene>
<keyword evidence="3" id="KW-1185">Reference proteome</keyword>
<feature type="domain" description="DinB-like" evidence="1">
    <location>
        <begin position="55"/>
        <end position="172"/>
    </location>
</feature>
<organism evidence="2 3">
    <name type="scientific">Paenibacillus soyae</name>
    <dbReference type="NCBI Taxonomy" id="2969249"/>
    <lineage>
        <taxon>Bacteria</taxon>
        <taxon>Bacillati</taxon>
        <taxon>Bacillota</taxon>
        <taxon>Bacilli</taxon>
        <taxon>Bacillales</taxon>
        <taxon>Paenibacillaceae</taxon>
        <taxon>Paenibacillus</taxon>
    </lineage>
</organism>
<evidence type="ECO:0000259" key="1">
    <source>
        <dbReference type="Pfam" id="PF12867"/>
    </source>
</evidence>
<dbReference type="AlphaFoldDB" id="A0A9X2MUB5"/>
<accession>A0A9X2MUB5</accession>
<dbReference type="Gene3D" id="1.20.120.450">
    <property type="entry name" value="dinb family like domain"/>
    <property type="match status" value="1"/>
</dbReference>
<dbReference type="SUPFAM" id="SSF109854">
    <property type="entry name" value="DinB/YfiT-like putative metalloenzymes"/>
    <property type="match status" value="1"/>
</dbReference>
<name>A0A9X2MUB5_9BACL</name>
<dbReference type="EMBL" id="JANIPJ010000018">
    <property type="protein sequence ID" value="MCR2806650.1"/>
    <property type="molecule type" value="Genomic_DNA"/>
</dbReference>
<sequence length="234" mass="26772">MEQRRVVWNENHKRLTELLSKPSEHENATRLLLAHHASLHSSKLVDEDIFSFEDSLVEGLEEAAWRLYPMKTPDTKNSIAWHVWHIARIEDMTMNALVTNGQQVLTSGSWLQDLNVRFAHSGNSMIDDDIAELSAKLDIGALLAYRYAVGKQTRRILASLQPGDWTQKVQADRIQRLFEEQALLPEASGIGDYWSNKTIAGLALMPATRHNFVHLNKCDRIKQKLQKTQKKPVR</sequence>
<dbReference type="InterPro" id="IPR024775">
    <property type="entry name" value="DinB-like"/>
</dbReference>